<evidence type="ECO:0000259" key="2">
    <source>
        <dbReference type="PROSITE" id="PS50097"/>
    </source>
</evidence>
<feature type="region of interest" description="Disordered" evidence="1">
    <location>
        <begin position="412"/>
        <end position="479"/>
    </location>
</feature>
<keyword evidence="4" id="KW-1185">Reference proteome</keyword>
<dbReference type="SMART" id="SM00225">
    <property type="entry name" value="BTB"/>
    <property type="match status" value="1"/>
</dbReference>
<comment type="caution">
    <text evidence="3">The sequence shown here is derived from an EMBL/GenBank/DDBJ whole genome shotgun (WGS) entry which is preliminary data.</text>
</comment>
<evidence type="ECO:0000313" key="3">
    <source>
        <dbReference type="EMBL" id="KAL3841896.1"/>
    </source>
</evidence>
<accession>A0ABD3TXP7</accession>
<protein>
    <recommendedName>
        <fullName evidence="2">BTB domain-containing protein</fullName>
    </recommendedName>
</protein>
<gene>
    <name evidence="3" type="ORF">ACJMK2_019987</name>
</gene>
<dbReference type="EMBL" id="JBJQND010000017">
    <property type="protein sequence ID" value="KAL3841896.1"/>
    <property type="molecule type" value="Genomic_DNA"/>
</dbReference>
<sequence>MEKVYVNPDHSSQLLAQVSVLWKRDKYCDAALNLGSTRYKLHKLVLVAVCPDIMRLLLHTEENNVFDFYVPSKHDRSAVENVLKYLYEGVIQLTEANVNGIEKFSRTLQLQSLIRYCIHYKTSLKNGCKPDDDEQVFHASVSMQMSNNSPAPSCVNNINMTSSGNLRVPNQAIQKTAETRNPFCVLGAPDIMRNIINCPLNSLLNTVPVSVKSETDTSDIEILEDAQTNLIRSVTFGEKEIFSNGATDFEELPSSNNGQLTRYTDVVPENFTAYSSSNLISNQGDVIRYLSADNLRKQDETTLSSSFQHNPAHGASGFMEVLPVDSVLKQFSDKNSELVTLLTGNDSVKDNTYIQQRSQNSDQSTSSLDKSAVYFTETNSENIARCKKEKQTNSSTFIMVCESLSAHVKDKAKPESNLLDSHHTDPFLEDPPSYQGSDLHNGMQVGSRTYTLPYTENSTRSDISIQNSTKNNSMSTHSVQCSLDDSEEDIDMEAESDLEETSADSTTINRSFPQGFPCIVLPNIGTSLTALKKCLKKNRLPSDIEIGKFSEENEVDAMILGEIEKSTYHPGSTNNVISSKPYVDKTVAGKVTQAGLGSKALPNSQANKHSRQPESVKRKVSIVRSASIHEQKKNPKYKQPIDLVFVPGVSKKDDGRRIYNKELACLYCGKLLKHRLKSHLATQHSEEKEVASLLACSKMEQDKGFQLIKNKGNFKHNIKVLEQGEGKLIVVRRSTQSSRNVEYLPCIHCMGFFRCEDLWRHCGRCPFSTEEEKDINVRSSLLAKSRVLLAGGLSKKITLIEPSMTTDLTSFKAYEKR</sequence>
<dbReference type="InterPro" id="IPR000210">
    <property type="entry name" value="BTB/POZ_dom"/>
</dbReference>
<feature type="domain" description="BTB" evidence="2">
    <location>
        <begin position="28"/>
        <end position="95"/>
    </location>
</feature>
<proteinExistence type="predicted"/>
<evidence type="ECO:0000256" key="1">
    <source>
        <dbReference type="SAM" id="MobiDB-lite"/>
    </source>
</evidence>
<dbReference type="SUPFAM" id="SSF54695">
    <property type="entry name" value="POZ domain"/>
    <property type="match status" value="1"/>
</dbReference>
<reference evidence="3 4" key="1">
    <citation type="submission" date="2024-11" db="EMBL/GenBank/DDBJ databases">
        <title>Chromosome-level genome assembly of the freshwater bivalve Anodonta woodiana.</title>
        <authorList>
            <person name="Chen X."/>
        </authorList>
    </citation>
    <scope>NUCLEOTIDE SEQUENCE [LARGE SCALE GENOMIC DNA]</scope>
    <source>
        <strain evidence="3">MN2024</strain>
        <tissue evidence="3">Gills</tissue>
    </source>
</reference>
<dbReference type="Gene3D" id="3.30.710.10">
    <property type="entry name" value="Potassium Channel Kv1.1, Chain A"/>
    <property type="match status" value="1"/>
</dbReference>
<dbReference type="InterPro" id="IPR011333">
    <property type="entry name" value="SKP1/BTB/POZ_sf"/>
</dbReference>
<evidence type="ECO:0000313" key="4">
    <source>
        <dbReference type="Proteomes" id="UP001634394"/>
    </source>
</evidence>
<feature type="compositionally biased region" description="Polar residues" evidence="1">
    <location>
        <begin position="434"/>
        <end position="479"/>
    </location>
</feature>
<dbReference type="AlphaFoldDB" id="A0ABD3TXP7"/>
<dbReference type="PROSITE" id="PS50097">
    <property type="entry name" value="BTB"/>
    <property type="match status" value="1"/>
</dbReference>
<dbReference type="Pfam" id="PF00651">
    <property type="entry name" value="BTB"/>
    <property type="match status" value="1"/>
</dbReference>
<name>A0ABD3TXP7_SINWO</name>
<feature type="region of interest" description="Disordered" evidence="1">
    <location>
        <begin position="596"/>
        <end position="618"/>
    </location>
</feature>
<organism evidence="3 4">
    <name type="scientific">Sinanodonta woodiana</name>
    <name type="common">Chinese pond mussel</name>
    <name type="synonym">Anodonta woodiana</name>
    <dbReference type="NCBI Taxonomy" id="1069815"/>
    <lineage>
        <taxon>Eukaryota</taxon>
        <taxon>Metazoa</taxon>
        <taxon>Spiralia</taxon>
        <taxon>Lophotrochozoa</taxon>
        <taxon>Mollusca</taxon>
        <taxon>Bivalvia</taxon>
        <taxon>Autobranchia</taxon>
        <taxon>Heteroconchia</taxon>
        <taxon>Palaeoheterodonta</taxon>
        <taxon>Unionida</taxon>
        <taxon>Unionoidea</taxon>
        <taxon>Unionidae</taxon>
        <taxon>Unioninae</taxon>
        <taxon>Sinanodonta</taxon>
    </lineage>
</organism>
<feature type="compositionally biased region" description="Basic and acidic residues" evidence="1">
    <location>
        <begin position="412"/>
        <end position="426"/>
    </location>
</feature>
<dbReference type="Proteomes" id="UP001634394">
    <property type="component" value="Unassembled WGS sequence"/>
</dbReference>
<dbReference type="PANTHER" id="PTHR33480">
    <property type="entry name" value="SET DOMAIN-CONTAINING PROTEIN-RELATED"/>
    <property type="match status" value="1"/>
</dbReference>